<dbReference type="Proteomes" id="UP000320333">
    <property type="component" value="Unassembled WGS sequence"/>
</dbReference>
<keyword evidence="1 2" id="KW-0732">Signal</keyword>
<reference evidence="3 4" key="1">
    <citation type="journal article" date="2019" name="Sci. Rep.">
        <title>Comparative genomics of chytrid fungi reveal insights into the obligate biotrophic and pathogenic lifestyle of Synchytrium endobioticum.</title>
        <authorList>
            <person name="van de Vossenberg B.T.L.H."/>
            <person name="Warris S."/>
            <person name="Nguyen H.D.T."/>
            <person name="van Gent-Pelzer M.P.E."/>
            <person name="Joly D.L."/>
            <person name="van de Geest H.C."/>
            <person name="Bonants P.J.M."/>
            <person name="Smith D.S."/>
            <person name="Levesque C.A."/>
            <person name="van der Lee T.A.J."/>
        </authorList>
    </citation>
    <scope>NUCLEOTIDE SEQUENCE [LARGE SCALE GENOMIC DNA]</scope>
    <source>
        <strain evidence="3 4">CBS 675.73</strain>
    </source>
</reference>
<gene>
    <name evidence="3" type="ORF">CcCBS67573_g10154</name>
</gene>
<dbReference type="EMBL" id="QEAP01001209">
    <property type="protein sequence ID" value="TPX49532.1"/>
    <property type="molecule type" value="Genomic_DNA"/>
</dbReference>
<evidence type="ECO:0000313" key="3">
    <source>
        <dbReference type="EMBL" id="TPX49532.1"/>
    </source>
</evidence>
<dbReference type="InterPro" id="IPR051477">
    <property type="entry name" value="Expansin_CellWall"/>
</dbReference>
<dbReference type="InterPro" id="IPR036908">
    <property type="entry name" value="RlpA-like_sf"/>
</dbReference>
<feature type="chain" id="PRO_5021445532" description="Expansin-like EG45 domain-containing protein" evidence="2">
    <location>
        <begin position="19"/>
        <end position="207"/>
    </location>
</feature>
<evidence type="ECO:0008006" key="5">
    <source>
        <dbReference type="Google" id="ProtNLM"/>
    </source>
</evidence>
<name>A0A507DCY1_9FUNG</name>
<dbReference type="PANTHER" id="PTHR31836:SF28">
    <property type="entry name" value="SRCR DOMAIN-CONTAINING PROTEIN-RELATED"/>
    <property type="match status" value="1"/>
</dbReference>
<feature type="signal peptide" evidence="2">
    <location>
        <begin position="1"/>
        <end position="18"/>
    </location>
</feature>
<protein>
    <recommendedName>
        <fullName evidence="5">Expansin-like EG45 domain-containing protein</fullName>
    </recommendedName>
</protein>
<accession>A0A507DCY1</accession>
<evidence type="ECO:0000256" key="1">
    <source>
        <dbReference type="ARBA" id="ARBA00022729"/>
    </source>
</evidence>
<dbReference type="SUPFAM" id="SSF50685">
    <property type="entry name" value="Barwin-like endoglucanases"/>
    <property type="match status" value="1"/>
</dbReference>
<dbReference type="Gene3D" id="2.40.40.10">
    <property type="entry name" value="RlpA-like domain"/>
    <property type="match status" value="1"/>
</dbReference>
<dbReference type="CDD" id="cd22271">
    <property type="entry name" value="DPBB_EXP_N-like"/>
    <property type="match status" value="1"/>
</dbReference>
<dbReference type="STRING" id="246404.A0A507DCY1"/>
<dbReference type="AlphaFoldDB" id="A0A507DCY1"/>
<dbReference type="OrthoDB" id="2157705at2759"/>
<dbReference type="PANTHER" id="PTHR31836">
    <property type="match status" value="1"/>
</dbReference>
<evidence type="ECO:0000256" key="2">
    <source>
        <dbReference type="SAM" id="SignalP"/>
    </source>
</evidence>
<organism evidence="3 4">
    <name type="scientific">Chytriomyces confervae</name>
    <dbReference type="NCBI Taxonomy" id="246404"/>
    <lineage>
        <taxon>Eukaryota</taxon>
        <taxon>Fungi</taxon>
        <taxon>Fungi incertae sedis</taxon>
        <taxon>Chytridiomycota</taxon>
        <taxon>Chytridiomycota incertae sedis</taxon>
        <taxon>Chytridiomycetes</taxon>
        <taxon>Chytridiales</taxon>
        <taxon>Chytriomycetaceae</taxon>
        <taxon>Chytriomyces</taxon>
    </lineage>
</organism>
<evidence type="ECO:0000313" key="4">
    <source>
        <dbReference type="Proteomes" id="UP000320333"/>
    </source>
</evidence>
<proteinExistence type="predicted"/>
<keyword evidence="4" id="KW-1185">Reference proteome</keyword>
<comment type="caution">
    <text evidence="3">The sequence shown here is derived from an EMBL/GenBank/DDBJ whole genome shotgun (WGS) entry which is preliminary data.</text>
</comment>
<sequence length="207" mass="21037">MLAAALAAILLTARPTRAQTHSHVGQMSWFGDSGNWASVGRLACGDSPPAPNQDLFAAMSVHALSDPGSIKSSGVCGQCIRIEFGPNSVVVAVADVMLRENASPDDLDLSNAAFASLADLSVGLLNNVGWDFVECSSGALLLGSLSPNNAANATQTMTALATMKATGVANVVAMDLPQFAPGVTASRASIVRKAASALLLLSALTSI</sequence>